<name>A0ABN1ZMH2_9ACTN</name>
<evidence type="ECO:0000313" key="2">
    <source>
        <dbReference type="EMBL" id="GAA1501157.1"/>
    </source>
</evidence>
<keyword evidence="1" id="KW-0812">Transmembrane</keyword>
<feature type="transmembrane region" description="Helical" evidence="1">
    <location>
        <begin position="150"/>
        <end position="168"/>
    </location>
</feature>
<comment type="caution">
    <text evidence="2">The sequence shown here is derived from an EMBL/GenBank/DDBJ whole genome shotgun (WGS) entry which is preliminary data.</text>
</comment>
<keyword evidence="1" id="KW-1133">Transmembrane helix</keyword>
<evidence type="ECO:0000313" key="3">
    <source>
        <dbReference type="Proteomes" id="UP001501470"/>
    </source>
</evidence>
<feature type="transmembrane region" description="Helical" evidence="1">
    <location>
        <begin position="82"/>
        <end position="102"/>
    </location>
</feature>
<dbReference type="RefSeq" id="WP_344499822.1">
    <property type="nucleotide sequence ID" value="NZ_BAAAQD010000001.1"/>
</dbReference>
<accession>A0ABN1ZMH2</accession>
<organism evidence="2 3">
    <name type="scientific">Dactylosporangium maewongense</name>
    <dbReference type="NCBI Taxonomy" id="634393"/>
    <lineage>
        <taxon>Bacteria</taxon>
        <taxon>Bacillati</taxon>
        <taxon>Actinomycetota</taxon>
        <taxon>Actinomycetes</taxon>
        <taxon>Micromonosporales</taxon>
        <taxon>Micromonosporaceae</taxon>
        <taxon>Dactylosporangium</taxon>
    </lineage>
</organism>
<protein>
    <submittedName>
        <fullName evidence="2">Uncharacterized protein</fullName>
    </submittedName>
</protein>
<evidence type="ECO:0000256" key="1">
    <source>
        <dbReference type="SAM" id="Phobius"/>
    </source>
</evidence>
<dbReference type="Proteomes" id="UP001501470">
    <property type="component" value="Unassembled WGS sequence"/>
</dbReference>
<sequence>MTLLTLLHAELRKLLTLPSLRLTVLLTVAVALLLASLDAAQPVRYVQAGFLVLGVLATASEHQGGDQIRATLLAMPRRLPLYAAKVVALAVVALPVAALVALHSTVHLTLTTLLAAAAGTLVRRTEAAVVLLLVVYYVGPLLRTTYVPDTTAVAVSTLVAIAVAGYVFHRRDA</sequence>
<dbReference type="EMBL" id="BAAAQD010000001">
    <property type="protein sequence ID" value="GAA1501157.1"/>
    <property type="molecule type" value="Genomic_DNA"/>
</dbReference>
<reference evidence="2 3" key="1">
    <citation type="journal article" date="2019" name="Int. J. Syst. Evol. Microbiol.">
        <title>The Global Catalogue of Microorganisms (GCM) 10K type strain sequencing project: providing services to taxonomists for standard genome sequencing and annotation.</title>
        <authorList>
            <consortium name="The Broad Institute Genomics Platform"/>
            <consortium name="The Broad Institute Genome Sequencing Center for Infectious Disease"/>
            <person name="Wu L."/>
            <person name="Ma J."/>
        </authorList>
    </citation>
    <scope>NUCLEOTIDE SEQUENCE [LARGE SCALE GENOMIC DNA]</scope>
    <source>
        <strain evidence="2 3">JCM 15933</strain>
    </source>
</reference>
<gene>
    <name evidence="2" type="ORF">GCM10009827_009400</name>
</gene>
<keyword evidence="1" id="KW-0472">Membrane</keyword>
<proteinExistence type="predicted"/>
<keyword evidence="3" id="KW-1185">Reference proteome</keyword>